<reference evidence="2 3" key="1">
    <citation type="submission" date="2021-04" db="EMBL/GenBank/DDBJ databases">
        <title>Description of novel Flavobacterium sp. F-328.</title>
        <authorList>
            <person name="Saticioglu I.B."/>
        </authorList>
    </citation>
    <scope>NUCLEOTIDE SEQUENCE [LARGE SCALE GENOMIC DNA]</scope>
    <source>
        <strain evidence="2 3">F-328</strain>
    </source>
</reference>
<protein>
    <submittedName>
        <fullName evidence="2">Type II toxin-antitoxin system RelE/ParE family toxin</fullName>
    </submittedName>
</protein>
<dbReference type="RefSeq" id="WP_210791904.1">
    <property type="nucleotide sequence ID" value="NZ_JAGPXB010000027.1"/>
</dbReference>
<keyword evidence="1" id="KW-1277">Toxin-antitoxin system</keyword>
<keyword evidence="3" id="KW-1185">Reference proteome</keyword>
<gene>
    <name evidence="2" type="ORF">KBJ98_15075</name>
</gene>
<dbReference type="InterPro" id="IPR007712">
    <property type="entry name" value="RelE/ParE_toxin"/>
</dbReference>
<organism evidence="2 3">
    <name type="scientific">Flavobacterium erciyesense</name>
    <dbReference type="NCBI Taxonomy" id="2825842"/>
    <lineage>
        <taxon>Bacteria</taxon>
        <taxon>Pseudomonadati</taxon>
        <taxon>Bacteroidota</taxon>
        <taxon>Flavobacteriia</taxon>
        <taxon>Flavobacteriales</taxon>
        <taxon>Flavobacteriaceae</taxon>
        <taxon>Flavobacterium</taxon>
    </lineage>
</organism>
<evidence type="ECO:0000313" key="2">
    <source>
        <dbReference type="EMBL" id="MBQ0910033.1"/>
    </source>
</evidence>
<accession>A0ABS5D7Q9</accession>
<evidence type="ECO:0000256" key="1">
    <source>
        <dbReference type="ARBA" id="ARBA00022649"/>
    </source>
</evidence>
<dbReference type="Pfam" id="PF05016">
    <property type="entry name" value="ParE_toxin"/>
    <property type="match status" value="1"/>
</dbReference>
<comment type="caution">
    <text evidence="2">The sequence shown here is derived from an EMBL/GenBank/DDBJ whole genome shotgun (WGS) entry which is preliminary data.</text>
</comment>
<dbReference type="Gene3D" id="3.30.2310.20">
    <property type="entry name" value="RelE-like"/>
    <property type="match status" value="1"/>
</dbReference>
<evidence type="ECO:0000313" key="3">
    <source>
        <dbReference type="Proteomes" id="UP000679008"/>
    </source>
</evidence>
<dbReference type="InterPro" id="IPR035093">
    <property type="entry name" value="RelE/ParE_toxin_dom_sf"/>
</dbReference>
<name>A0ABS5D7Q9_9FLAO</name>
<dbReference type="Proteomes" id="UP000679008">
    <property type="component" value="Unassembled WGS sequence"/>
</dbReference>
<sequence length="95" mass="11341">MIVWESRAEQELQDIYDYIFLSSPQNAENVINELVATSESVQNMPYKYPKEPYFNDENIRFVPKWSYKIIYLIGDIDITILSVFNTSQYSIKFRK</sequence>
<proteinExistence type="predicted"/>
<dbReference type="EMBL" id="JAGPXB010000027">
    <property type="protein sequence ID" value="MBQ0910033.1"/>
    <property type="molecule type" value="Genomic_DNA"/>
</dbReference>